<dbReference type="InterPro" id="IPR036907">
    <property type="entry name" value="5'-Nucleotdase_C_sf"/>
</dbReference>
<proteinExistence type="inferred from homology"/>
<dbReference type="STRING" id="1156394.T0R9C4"/>
<dbReference type="Gene3D" id="3.90.780.10">
    <property type="entry name" value="5'-Nucleotidase, C-terminal domain"/>
    <property type="match status" value="1"/>
</dbReference>
<protein>
    <recommendedName>
        <fullName evidence="2">5'-Nucleotidase C-terminal domain-containing protein</fullName>
    </recommendedName>
</protein>
<dbReference type="GeneID" id="19956784"/>
<dbReference type="eggNOG" id="KOG4419">
    <property type="taxonomic scope" value="Eukaryota"/>
</dbReference>
<dbReference type="PANTHER" id="PTHR11575">
    <property type="entry name" value="5'-NUCLEOTIDASE-RELATED"/>
    <property type="match status" value="1"/>
</dbReference>
<evidence type="ECO:0000313" key="4">
    <source>
        <dbReference type="Proteomes" id="UP000030762"/>
    </source>
</evidence>
<dbReference type="PANTHER" id="PTHR11575:SF48">
    <property type="entry name" value="5'-NUCLEOTIDASE"/>
    <property type="match status" value="1"/>
</dbReference>
<dbReference type="OrthoDB" id="60590at2759"/>
<evidence type="ECO:0000259" key="2">
    <source>
        <dbReference type="Pfam" id="PF02872"/>
    </source>
</evidence>
<sequence length="264" mass="28137">MAALTILTVNDVYDVAPDAHGMGGMAELATLLQRERAATPATSTLLTTINGDFLSASRTGAYYKGAHMIDLLNHMDVDFAVFVVVRGQESSFGNLVADAIRSELGANVGHVSGGFLRSNALHPAKATLTARMIHCDMPIQGPAVLTRIRASDLQEALVQQLGAYPALSGSFPHVSGVRLVYDSRSRTMTSFTDEAGNEIDANAELTVATTQFIAGGGDGCVAWRKGSVVETHDIMANEVIRFVEKQRILAYAATEGRIRILDAS</sequence>
<dbReference type="SUPFAM" id="SSF55816">
    <property type="entry name" value="5'-nucleotidase (syn. UDP-sugar hydrolase), C-terminal domain"/>
    <property type="match status" value="1"/>
</dbReference>
<dbReference type="GO" id="GO:0016787">
    <property type="term" value="F:hydrolase activity"/>
    <property type="evidence" value="ECO:0007669"/>
    <property type="project" value="InterPro"/>
</dbReference>
<gene>
    <name evidence="3" type="ORF">SDRG_16057</name>
</gene>
<evidence type="ECO:0000313" key="3">
    <source>
        <dbReference type="EMBL" id="EQC26107.1"/>
    </source>
</evidence>
<dbReference type="EMBL" id="JH767242">
    <property type="protein sequence ID" value="EQC26107.1"/>
    <property type="molecule type" value="Genomic_DNA"/>
</dbReference>
<dbReference type="GO" id="GO:0009166">
    <property type="term" value="P:nucleotide catabolic process"/>
    <property type="evidence" value="ECO:0007669"/>
    <property type="project" value="InterPro"/>
</dbReference>
<dbReference type="SUPFAM" id="SSF56300">
    <property type="entry name" value="Metallo-dependent phosphatases"/>
    <property type="match status" value="1"/>
</dbReference>
<feature type="domain" description="5'-Nucleotidase C-terminal" evidence="2">
    <location>
        <begin position="85"/>
        <end position="220"/>
    </location>
</feature>
<dbReference type="InterPro" id="IPR008334">
    <property type="entry name" value="5'-Nucleotdase_C"/>
</dbReference>
<organism evidence="3 4">
    <name type="scientific">Saprolegnia diclina (strain VS20)</name>
    <dbReference type="NCBI Taxonomy" id="1156394"/>
    <lineage>
        <taxon>Eukaryota</taxon>
        <taxon>Sar</taxon>
        <taxon>Stramenopiles</taxon>
        <taxon>Oomycota</taxon>
        <taxon>Saprolegniomycetes</taxon>
        <taxon>Saprolegniales</taxon>
        <taxon>Saprolegniaceae</taxon>
        <taxon>Saprolegnia</taxon>
    </lineage>
</organism>
<reference evidence="3 4" key="1">
    <citation type="submission" date="2012-04" db="EMBL/GenBank/DDBJ databases">
        <title>The Genome Sequence of Saprolegnia declina VS20.</title>
        <authorList>
            <consortium name="The Broad Institute Genome Sequencing Platform"/>
            <person name="Russ C."/>
            <person name="Nusbaum C."/>
            <person name="Tyler B."/>
            <person name="van West P."/>
            <person name="Dieguez-Uribeondo J."/>
            <person name="de Bruijn I."/>
            <person name="Tripathy S."/>
            <person name="Jiang R."/>
            <person name="Young S.K."/>
            <person name="Zeng Q."/>
            <person name="Gargeya S."/>
            <person name="Fitzgerald M."/>
            <person name="Haas B."/>
            <person name="Abouelleil A."/>
            <person name="Alvarado L."/>
            <person name="Arachchi H.M."/>
            <person name="Berlin A."/>
            <person name="Chapman S.B."/>
            <person name="Goldberg J."/>
            <person name="Griggs A."/>
            <person name="Gujja S."/>
            <person name="Hansen M."/>
            <person name="Howarth C."/>
            <person name="Imamovic A."/>
            <person name="Larimer J."/>
            <person name="McCowen C."/>
            <person name="Montmayeur A."/>
            <person name="Murphy C."/>
            <person name="Neiman D."/>
            <person name="Pearson M."/>
            <person name="Priest M."/>
            <person name="Roberts A."/>
            <person name="Saif S."/>
            <person name="Shea T."/>
            <person name="Sisk P."/>
            <person name="Sykes S."/>
            <person name="Wortman J."/>
            <person name="Nusbaum C."/>
            <person name="Birren B."/>
        </authorList>
    </citation>
    <scope>NUCLEOTIDE SEQUENCE [LARGE SCALE GENOMIC DNA]</scope>
    <source>
        <strain evidence="3 4">VS20</strain>
    </source>
</reference>
<comment type="similarity">
    <text evidence="1">Belongs to the 5'-nucleotidase family.</text>
</comment>
<name>T0R9C4_SAPDV</name>
<dbReference type="Proteomes" id="UP000030762">
    <property type="component" value="Unassembled WGS sequence"/>
</dbReference>
<dbReference type="VEuPathDB" id="FungiDB:SDRG_16057"/>
<evidence type="ECO:0000256" key="1">
    <source>
        <dbReference type="ARBA" id="ARBA00006654"/>
    </source>
</evidence>
<accession>T0R9C4</accession>
<dbReference type="RefSeq" id="XP_008620474.1">
    <property type="nucleotide sequence ID" value="XM_008622252.1"/>
</dbReference>
<keyword evidence="4" id="KW-1185">Reference proteome</keyword>
<dbReference type="InterPro" id="IPR006179">
    <property type="entry name" value="5_nucleotidase/apyrase"/>
</dbReference>
<dbReference type="InParanoid" id="T0R9C4"/>
<dbReference type="InterPro" id="IPR029052">
    <property type="entry name" value="Metallo-depent_PP-like"/>
</dbReference>
<dbReference type="Pfam" id="PF02872">
    <property type="entry name" value="5_nucleotid_C"/>
    <property type="match status" value="1"/>
</dbReference>
<dbReference type="AlphaFoldDB" id="T0R9C4"/>